<reference evidence="1" key="1">
    <citation type="journal article" date="2014" name="Front. Microbiol.">
        <title>High frequency of phylogenetically diverse reductive dehalogenase-homologous genes in deep subseafloor sedimentary metagenomes.</title>
        <authorList>
            <person name="Kawai M."/>
            <person name="Futagami T."/>
            <person name="Toyoda A."/>
            <person name="Takaki Y."/>
            <person name="Nishi S."/>
            <person name="Hori S."/>
            <person name="Arai W."/>
            <person name="Tsubouchi T."/>
            <person name="Morono Y."/>
            <person name="Uchiyama I."/>
            <person name="Ito T."/>
            <person name="Fujiyama A."/>
            <person name="Inagaki F."/>
            <person name="Takami H."/>
        </authorList>
    </citation>
    <scope>NUCLEOTIDE SEQUENCE</scope>
    <source>
        <strain evidence="1">Expedition CK06-06</strain>
    </source>
</reference>
<evidence type="ECO:0000313" key="1">
    <source>
        <dbReference type="EMBL" id="GAG58081.1"/>
    </source>
</evidence>
<comment type="caution">
    <text evidence="1">The sequence shown here is derived from an EMBL/GenBank/DDBJ whole genome shotgun (WGS) entry which is preliminary data.</text>
</comment>
<organism evidence="1">
    <name type="scientific">marine sediment metagenome</name>
    <dbReference type="NCBI Taxonomy" id="412755"/>
    <lineage>
        <taxon>unclassified sequences</taxon>
        <taxon>metagenomes</taxon>
        <taxon>ecological metagenomes</taxon>
    </lineage>
</organism>
<accession>X1ADE4</accession>
<dbReference type="EMBL" id="BART01007449">
    <property type="protein sequence ID" value="GAG58081.1"/>
    <property type="molecule type" value="Genomic_DNA"/>
</dbReference>
<protein>
    <submittedName>
        <fullName evidence="1">Uncharacterized protein</fullName>
    </submittedName>
</protein>
<feature type="non-terminal residue" evidence="1">
    <location>
        <position position="63"/>
    </location>
</feature>
<name>X1ADE4_9ZZZZ</name>
<dbReference type="AlphaFoldDB" id="X1ADE4"/>
<sequence length="63" mass="7510">MLQPLVDYPTGFWRSFYNIRELNVTPDENCTHQDFLMKVLTKSATQGYGPTHYVFKNLVKYYE</sequence>
<proteinExistence type="predicted"/>
<gene>
    <name evidence="1" type="ORF">S01H4_16954</name>
</gene>